<sequence length="92" mass="10574">MGSTYMETLDKVLSALQDAGFSINPLKCEWGVKETDWLGYWLTPTGLKPWKKKVDAIIKMDRPCKVKDLRMFIGAVNYYKEMCRAEPISLPL</sequence>
<proteinExistence type="predicted"/>
<evidence type="ECO:0008006" key="3">
    <source>
        <dbReference type="Google" id="ProtNLM"/>
    </source>
</evidence>
<reference evidence="1 2" key="1">
    <citation type="journal article" date="2012" name="Genome Biol.">
        <title>Genome and low-iron response of an oceanic diatom adapted to chronic iron limitation.</title>
        <authorList>
            <person name="Lommer M."/>
            <person name="Specht M."/>
            <person name="Roy A.S."/>
            <person name="Kraemer L."/>
            <person name="Andreson R."/>
            <person name="Gutowska M.A."/>
            <person name="Wolf J."/>
            <person name="Bergner S.V."/>
            <person name="Schilhabel M.B."/>
            <person name="Klostermeier U.C."/>
            <person name="Beiko R.G."/>
            <person name="Rosenstiel P."/>
            <person name="Hippler M."/>
            <person name="Laroche J."/>
        </authorList>
    </citation>
    <scope>NUCLEOTIDE SEQUENCE [LARGE SCALE GENOMIC DNA]</scope>
    <source>
        <strain evidence="1 2">CCMP1005</strain>
    </source>
</reference>
<evidence type="ECO:0000313" key="2">
    <source>
        <dbReference type="Proteomes" id="UP000266841"/>
    </source>
</evidence>
<dbReference type="EMBL" id="AGNL01018395">
    <property type="protein sequence ID" value="EJK63170.1"/>
    <property type="molecule type" value="Genomic_DNA"/>
</dbReference>
<protein>
    <recommendedName>
        <fullName evidence="3">Reverse transcriptase domain-containing protein</fullName>
    </recommendedName>
</protein>
<dbReference type="PANTHER" id="PTHR33064">
    <property type="entry name" value="POL PROTEIN"/>
    <property type="match status" value="1"/>
</dbReference>
<evidence type="ECO:0000313" key="1">
    <source>
        <dbReference type="EMBL" id="EJK63170.1"/>
    </source>
</evidence>
<dbReference type="InterPro" id="IPR043128">
    <property type="entry name" value="Rev_trsase/Diguanyl_cyclase"/>
</dbReference>
<organism evidence="1 2">
    <name type="scientific">Thalassiosira oceanica</name>
    <name type="common">Marine diatom</name>
    <dbReference type="NCBI Taxonomy" id="159749"/>
    <lineage>
        <taxon>Eukaryota</taxon>
        <taxon>Sar</taxon>
        <taxon>Stramenopiles</taxon>
        <taxon>Ochrophyta</taxon>
        <taxon>Bacillariophyta</taxon>
        <taxon>Coscinodiscophyceae</taxon>
        <taxon>Thalassiosirophycidae</taxon>
        <taxon>Thalassiosirales</taxon>
        <taxon>Thalassiosiraceae</taxon>
        <taxon>Thalassiosira</taxon>
    </lineage>
</organism>
<keyword evidence="2" id="KW-1185">Reference proteome</keyword>
<gene>
    <name evidence="1" type="ORF">THAOC_16192</name>
</gene>
<accession>K0SCU2</accession>
<dbReference type="InterPro" id="IPR051320">
    <property type="entry name" value="Viral_Replic_Matur_Polypro"/>
</dbReference>
<name>K0SCU2_THAOC</name>
<dbReference type="AlphaFoldDB" id="K0SCU2"/>
<dbReference type="Proteomes" id="UP000266841">
    <property type="component" value="Unassembled WGS sequence"/>
</dbReference>
<dbReference type="InterPro" id="IPR043502">
    <property type="entry name" value="DNA/RNA_pol_sf"/>
</dbReference>
<comment type="caution">
    <text evidence="1">The sequence shown here is derived from an EMBL/GenBank/DDBJ whole genome shotgun (WGS) entry which is preliminary data.</text>
</comment>
<dbReference type="SUPFAM" id="SSF56672">
    <property type="entry name" value="DNA/RNA polymerases"/>
    <property type="match status" value="1"/>
</dbReference>
<dbReference type="OrthoDB" id="121648at2759"/>
<dbReference type="PANTHER" id="PTHR33064:SF37">
    <property type="entry name" value="RIBONUCLEASE H"/>
    <property type="match status" value="1"/>
</dbReference>
<dbReference type="Gene3D" id="3.30.70.270">
    <property type="match status" value="2"/>
</dbReference>